<evidence type="ECO:0000256" key="3">
    <source>
        <dbReference type="PIRSR" id="PIRSR001235-1"/>
    </source>
</evidence>
<evidence type="ECO:0000256" key="4">
    <source>
        <dbReference type="PIRSR" id="PIRSR001235-2"/>
    </source>
</evidence>
<feature type="binding site" evidence="3">
    <location>
        <position position="393"/>
    </location>
    <ligand>
        <name>Zn(2+)</name>
        <dbReference type="ChEBI" id="CHEBI:29105"/>
        <label>2</label>
    </ligand>
</feature>
<dbReference type="InterPro" id="IPR036264">
    <property type="entry name" value="Bact_exopeptidase_dim_dom"/>
</dbReference>
<dbReference type="CDD" id="cd03884">
    <property type="entry name" value="M20_bAS"/>
    <property type="match status" value="1"/>
</dbReference>
<keyword evidence="3" id="KW-0862">Zinc</keyword>
<feature type="binding site" evidence="4">
    <location>
        <position position="286"/>
    </location>
    <ligand>
        <name>allantoate</name>
        <dbReference type="ChEBI" id="CHEBI:17536"/>
    </ligand>
</feature>
<dbReference type="Pfam" id="PF01546">
    <property type="entry name" value="Peptidase_M20"/>
    <property type="match status" value="1"/>
</dbReference>
<dbReference type="NCBIfam" id="NF006771">
    <property type="entry name" value="PRK09290.1-5"/>
    <property type="match status" value="1"/>
</dbReference>
<dbReference type="Gene3D" id="3.30.70.360">
    <property type="match status" value="1"/>
</dbReference>
<sequence>MQKTIRPSTRSLTINSCRLQQTIAELATIGALPTGGIRRLAFSDDDIRARAWVQEHMAAAGMTVTIDAAGNLIGQYPGQYPDAPALATGSHLDSVPDGGIYDGTYGVLAGLEVVRTLYDHDIQLNHPIEVIVFADEEGTMIGSKAMGGKALLNLERYYSTGANNPIENNLKRLGGDWEQLPSARRDPRSLVAFVELHIEQGPVLEATGNTIGLVTGVVGQRRYVITVTGQASHAGTTPMSMRQDALVAASQLVLAIHRIGCLKDNAMTGEQVATVGMLTPTPNVANTVPGHVEMVVGMRDLSNDCLDQMEAMLVTAMDDIAKGTQTRIQIHPTLRNEPVLVNSHIYNTIASVSNCLGLKSQSLPSRASHDAQNMASVTDMGMIFVPSRSGLSHASAEYTAPEQCAQGANVLLHTLMQLDQHYRCRLEAG</sequence>
<dbReference type="AlphaFoldDB" id="A0A928ZUV1"/>
<dbReference type="SUPFAM" id="SSF53187">
    <property type="entry name" value="Zn-dependent exopeptidases"/>
    <property type="match status" value="1"/>
</dbReference>
<evidence type="ECO:0000256" key="2">
    <source>
        <dbReference type="ARBA" id="ARBA00022801"/>
    </source>
</evidence>
<dbReference type="Gene3D" id="3.40.630.10">
    <property type="entry name" value="Zn peptidases"/>
    <property type="match status" value="1"/>
</dbReference>
<dbReference type="PIRSF" id="PIRSF001235">
    <property type="entry name" value="Amidase_carbamoylase"/>
    <property type="match status" value="1"/>
</dbReference>
<comment type="cofactor">
    <cofactor evidence="3">
        <name>Zn(2+)</name>
        <dbReference type="ChEBI" id="CHEBI:29105"/>
    </cofactor>
    <text evidence="3">Binds 2 Zn(2+) ions per subunit.</text>
</comment>
<protein>
    <submittedName>
        <fullName evidence="6">Zn-dependent hydrolase</fullName>
    </submittedName>
</protein>
<dbReference type="InterPro" id="IPR010158">
    <property type="entry name" value="Amidase_Cbmase"/>
</dbReference>
<evidence type="ECO:0000259" key="5">
    <source>
        <dbReference type="Pfam" id="PF07687"/>
    </source>
</evidence>
<feature type="binding site" evidence="3">
    <location>
        <position position="102"/>
    </location>
    <ligand>
        <name>Zn(2+)</name>
        <dbReference type="ChEBI" id="CHEBI:29105"/>
        <label>2</label>
    </ligand>
</feature>
<dbReference type="RefSeq" id="WP_193993774.1">
    <property type="nucleotide sequence ID" value="NZ_JADEXP010000120.1"/>
</dbReference>
<dbReference type="Proteomes" id="UP000615026">
    <property type="component" value="Unassembled WGS sequence"/>
</dbReference>
<dbReference type="EMBL" id="JADEXP010000120">
    <property type="protein sequence ID" value="MBE9067815.1"/>
    <property type="molecule type" value="Genomic_DNA"/>
</dbReference>
<dbReference type="SUPFAM" id="SSF55031">
    <property type="entry name" value="Bacterial exopeptidase dimerisation domain"/>
    <property type="match status" value="1"/>
</dbReference>
<dbReference type="GO" id="GO:0016813">
    <property type="term" value="F:hydrolase activity, acting on carbon-nitrogen (but not peptide) bonds, in linear amidines"/>
    <property type="evidence" value="ECO:0007669"/>
    <property type="project" value="InterPro"/>
</dbReference>
<dbReference type="NCBIfam" id="TIGR01879">
    <property type="entry name" value="hydantase"/>
    <property type="match status" value="1"/>
</dbReference>
<evidence type="ECO:0000313" key="6">
    <source>
        <dbReference type="EMBL" id="MBE9067815.1"/>
    </source>
</evidence>
<comment type="caution">
    <text evidence="6">The sequence shown here is derived from an EMBL/GenBank/DDBJ whole genome shotgun (WGS) entry which is preliminary data.</text>
</comment>
<proteinExistence type="inferred from homology"/>
<feature type="binding site" evidence="3">
    <location>
        <position position="91"/>
    </location>
    <ligand>
        <name>Zn(2+)</name>
        <dbReference type="ChEBI" id="CHEBI:29105"/>
        <label>1</label>
    </ligand>
</feature>
<dbReference type="InterPro" id="IPR002933">
    <property type="entry name" value="Peptidase_M20"/>
</dbReference>
<name>A0A928ZUV1_LEPEC</name>
<dbReference type="GO" id="GO:0046872">
    <property type="term" value="F:metal ion binding"/>
    <property type="evidence" value="ECO:0007669"/>
    <property type="project" value="UniProtKB-KW"/>
</dbReference>
<feature type="binding site" evidence="3">
    <location>
        <position position="197"/>
    </location>
    <ligand>
        <name>Zn(2+)</name>
        <dbReference type="ChEBI" id="CHEBI:29105"/>
        <label>1</label>
    </ligand>
</feature>
<dbReference type="PANTHER" id="PTHR32494:SF5">
    <property type="entry name" value="ALLANTOATE AMIDOHYDROLASE"/>
    <property type="match status" value="1"/>
</dbReference>
<feature type="binding site" evidence="4">
    <location>
        <position position="222"/>
    </location>
    <ligand>
        <name>allantoate</name>
        <dbReference type="ChEBI" id="CHEBI:17536"/>
    </ligand>
</feature>
<evidence type="ECO:0000313" key="7">
    <source>
        <dbReference type="Proteomes" id="UP000615026"/>
    </source>
</evidence>
<keyword evidence="2 6" id="KW-0378">Hydrolase</keyword>
<feature type="binding site" evidence="3">
    <location>
        <position position="137"/>
    </location>
    <ligand>
        <name>Zn(2+)</name>
        <dbReference type="ChEBI" id="CHEBI:29105"/>
        <label>2</label>
    </ligand>
</feature>
<feature type="domain" description="Peptidase M20 dimerisation" evidence="5">
    <location>
        <begin position="218"/>
        <end position="322"/>
    </location>
</feature>
<dbReference type="Pfam" id="PF07687">
    <property type="entry name" value="M20_dimer"/>
    <property type="match status" value="1"/>
</dbReference>
<dbReference type="InterPro" id="IPR011650">
    <property type="entry name" value="Peptidase_M20_dimer"/>
</dbReference>
<organism evidence="6 7">
    <name type="scientific">Leptolyngbya cf. ectocarpi LEGE 11479</name>
    <dbReference type="NCBI Taxonomy" id="1828722"/>
    <lineage>
        <taxon>Bacteria</taxon>
        <taxon>Bacillati</taxon>
        <taxon>Cyanobacteriota</taxon>
        <taxon>Cyanophyceae</taxon>
        <taxon>Leptolyngbyales</taxon>
        <taxon>Leptolyngbyaceae</taxon>
        <taxon>Leptolyngbya group</taxon>
        <taxon>Leptolyngbya</taxon>
    </lineage>
</organism>
<accession>A0A928ZUV1</accession>
<feature type="binding site" evidence="3">
    <location>
        <position position="102"/>
    </location>
    <ligand>
        <name>Zn(2+)</name>
        <dbReference type="ChEBI" id="CHEBI:29105"/>
        <label>1</label>
    </ligand>
</feature>
<feature type="binding site" evidence="4">
    <location>
        <position position="299"/>
    </location>
    <ligand>
        <name>allantoate</name>
        <dbReference type="ChEBI" id="CHEBI:17536"/>
    </ligand>
</feature>
<dbReference type="PANTHER" id="PTHR32494">
    <property type="entry name" value="ALLANTOATE DEIMINASE-RELATED"/>
    <property type="match status" value="1"/>
</dbReference>
<reference evidence="6" key="1">
    <citation type="submission" date="2020-10" db="EMBL/GenBank/DDBJ databases">
        <authorList>
            <person name="Castelo-Branco R."/>
            <person name="Eusebio N."/>
            <person name="Adriana R."/>
            <person name="Vieira A."/>
            <person name="Brugerolle De Fraissinette N."/>
            <person name="Rezende De Castro R."/>
            <person name="Schneider M.P."/>
            <person name="Vasconcelos V."/>
            <person name="Leao P.N."/>
        </authorList>
    </citation>
    <scope>NUCLEOTIDE SEQUENCE</scope>
    <source>
        <strain evidence="6">LEGE 11479</strain>
    </source>
</reference>
<gene>
    <name evidence="6" type="ORF">IQ260_14255</name>
</gene>
<keyword evidence="3" id="KW-0479">Metal-binding</keyword>
<keyword evidence="7" id="KW-1185">Reference proteome</keyword>
<comment type="similarity">
    <text evidence="1">Belongs to the peptidase M20 family.</text>
</comment>
<evidence type="ECO:0000256" key="1">
    <source>
        <dbReference type="ARBA" id="ARBA00006153"/>
    </source>
</evidence>